<accession>A0A0A1M842</accession>
<sequence length="520" mass="56039">MEGTFWSLIPAIVMLILVVLTRKVLISIGTGIVVGALLLNDFHIWGTLKEIWTVFYTIFYADEALEMGNLLLISFLLFLGVLTAFLQASGGAKAFGDWMLRRVKTRTGAEIMTAVIGLIIFIDDYFNSLAVGQIARPVTDRQKISRAKLAYYIDSSSAPVTVIAPISSWGAYIIGILGGLFAANGITNLQPIEAFIQMIPLNFYAIASIVLVFIVAYFHFDIGPMRTHEKRAKEKGELLDPKRNQVSGDLGDIFDPHKDGKVFHLIVPIIVLFIVTVLAMIVTGIMETEGSASILDAFANTNVNLSLIIGGVAAVLTSIIFHMQQRKPRSDMGRIFIEGFKTMIPAINILVLAWMIGSIIGALETGSYLAGLVNNSSISADFLPAILFIIAGLMALATGSSWGTFGIMLPIAAEVMANTDMGLFLPALAAVLAGAVFGDHCTPISDTTILSATGAGAHHIDHVITQLPYAFIAAFTALIGFLVIGLTHSTWLALTVTLVLLAGIVWITHFLINKNKKKAS</sequence>
<feature type="transmembrane region" description="Helical" evidence="6">
    <location>
        <begin position="262"/>
        <end position="285"/>
    </location>
</feature>
<evidence type="ECO:0000256" key="1">
    <source>
        <dbReference type="ARBA" id="ARBA00004651"/>
    </source>
</evidence>
<name>A0A0A1M842_9BACI</name>
<dbReference type="STRING" id="545501.BN997_01298"/>
<feature type="transmembrane region" description="Helical" evidence="6">
    <location>
        <begin position="70"/>
        <end position="91"/>
    </location>
</feature>
<proteinExistence type="predicted"/>
<dbReference type="PANTHER" id="PTHR43478:SF1">
    <property type="entry name" value="NA+_H+ ANTIPORTER NHAC-LIKE C-TERMINAL DOMAIN-CONTAINING PROTEIN"/>
    <property type="match status" value="1"/>
</dbReference>
<dbReference type="Proteomes" id="UP000040453">
    <property type="component" value="Unassembled WGS sequence"/>
</dbReference>
<dbReference type="PANTHER" id="PTHR43478">
    <property type="entry name" value="NA+/H+ ANTIPORTER-RELATED"/>
    <property type="match status" value="1"/>
</dbReference>
<evidence type="ECO:0000313" key="8">
    <source>
        <dbReference type="EMBL" id="CEI81475.1"/>
    </source>
</evidence>
<feature type="transmembrane region" description="Helical" evidence="6">
    <location>
        <begin position="344"/>
        <end position="363"/>
    </location>
</feature>
<comment type="subcellular location">
    <subcellularLocation>
        <location evidence="1">Cell membrane</location>
        <topology evidence="1">Multi-pass membrane protein</topology>
    </subcellularLocation>
</comment>
<keyword evidence="3 6" id="KW-0812">Transmembrane</keyword>
<protein>
    <submittedName>
        <fullName evidence="8">Malate-2H(+)/Na(+)-lactate antiporter</fullName>
    </submittedName>
</protein>
<dbReference type="AlphaFoldDB" id="A0A0A1M842"/>
<keyword evidence="4 6" id="KW-1133">Transmembrane helix</keyword>
<dbReference type="InterPro" id="IPR018461">
    <property type="entry name" value="Na/H_Antiport_NhaC-like_C"/>
</dbReference>
<evidence type="ECO:0000256" key="6">
    <source>
        <dbReference type="SAM" id="Phobius"/>
    </source>
</evidence>
<feature type="transmembrane region" description="Helical" evidence="6">
    <location>
        <begin position="491"/>
        <end position="512"/>
    </location>
</feature>
<evidence type="ECO:0000256" key="4">
    <source>
        <dbReference type="ARBA" id="ARBA00022989"/>
    </source>
</evidence>
<feature type="transmembrane region" description="Helical" evidence="6">
    <location>
        <begin position="305"/>
        <end position="323"/>
    </location>
</feature>
<dbReference type="RefSeq" id="WP_042530627.1">
    <property type="nucleotide sequence ID" value="NZ_CDGG01000001.1"/>
</dbReference>
<dbReference type="OrthoDB" id="9762978at2"/>
<keyword evidence="5 6" id="KW-0472">Membrane</keyword>
<keyword evidence="2" id="KW-1003">Cell membrane</keyword>
<evidence type="ECO:0000313" key="9">
    <source>
        <dbReference type="Proteomes" id="UP000040453"/>
    </source>
</evidence>
<keyword evidence="9" id="KW-1185">Reference proteome</keyword>
<dbReference type="Pfam" id="PF03553">
    <property type="entry name" value="Na_H_antiporter"/>
    <property type="match status" value="1"/>
</dbReference>
<feature type="transmembrane region" description="Helical" evidence="6">
    <location>
        <begin position="383"/>
        <end position="411"/>
    </location>
</feature>
<organism evidence="8 9">
    <name type="scientific">Oceanobacillus oncorhynchi</name>
    <dbReference type="NCBI Taxonomy" id="545501"/>
    <lineage>
        <taxon>Bacteria</taxon>
        <taxon>Bacillati</taxon>
        <taxon>Bacillota</taxon>
        <taxon>Bacilli</taxon>
        <taxon>Bacillales</taxon>
        <taxon>Bacillaceae</taxon>
        <taxon>Oceanobacillus</taxon>
    </lineage>
</organism>
<feature type="transmembrane region" description="Helical" evidence="6">
    <location>
        <begin position="201"/>
        <end position="220"/>
    </location>
</feature>
<dbReference type="EMBL" id="CDGG01000001">
    <property type="protein sequence ID" value="CEI81475.1"/>
    <property type="molecule type" value="Genomic_DNA"/>
</dbReference>
<gene>
    <name evidence="8" type="primary">mleN_2</name>
    <name evidence="8" type="ORF">BN997_01298</name>
</gene>
<reference evidence="8 9" key="1">
    <citation type="submission" date="2014-11" db="EMBL/GenBank/DDBJ databases">
        <authorList>
            <person name="Urmite Genomes Urmite Genomes"/>
        </authorList>
    </citation>
    <scope>NUCLEOTIDE SEQUENCE [LARGE SCALE GENOMIC DNA]</scope>
    <source>
        <strain evidence="8 9">Oc5</strain>
    </source>
</reference>
<evidence type="ECO:0000256" key="2">
    <source>
        <dbReference type="ARBA" id="ARBA00022475"/>
    </source>
</evidence>
<feature type="transmembrane region" description="Helical" evidence="6">
    <location>
        <begin position="156"/>
        <end position="181"/>
    </location>
</feature>
<feature type="transmembrane region" description="Helical" evidence="6">
    <location>
        <begin position="12"/>
        <end position="39"/>
    </location>
</feature>
<evidence type="ECO:0000256" key="5">
    <source>
        <dbReference type="ARBA" id="ARBA00023136"/>
    </source>
</evidence>
<feature type="domain" description="Na+/H+ antiporter NhaC-like C-terminal" evidence="7">
    <location>
        <begin position="161"/>
        <end position="485"/>
    </location>
</feature>
<feature type="transmembrane region" description="Helical" evidence="6">
    <location>
        <begin position="111"/>
        <end position="135"/>
    </location>
</feature>
<dbReference type="GO" id="GO:0005886">
    <property type="term" value="C:plasma membrane"/>
    <property type="evidence" value="ECO:0007669"/>
    <property type="project" value="UniProtKB-SubCell"/>
</dbReference>
<evidence type="ECO:0000259" key="7">
    <source>
        <dbReference type="Pfam" id="PF03553"/>
    </source>
</evidence>
<feature type="transmembrane region" description="Helical" evidence="6">
    <location>
        <begin position="467"/>
        <end position="485"/>
    </location>
</feature>
<evidence type="ECO:0000256" key="3">
    <source>
        <dbReference type="ARBA" id="ARBA00022692"/>
    </source>
</evidence>